<gene>
    <name evidence="1" type="ORF">PhaeoP66_01715</name>
</gene>
<accession>A0ABM6RDR8</accession>
<evidence type="ECO:0000313" key="2">
    <source>
        <dbReference type="Proteomes" id="UP000236536"/>
    </source>
</evidence>
<dbReference type="NCBIfam" id="TIGR01560">
    <property type="entry name" value="put_DNA_pack"/>
    <property type="match status" value="1"/>
</dbReference>
<dbReference type="EMBL" id="CP010705">
    <property type="protein sequence ID" value="AUQ94497.1"/>
    <property type="molecule type" value="Genomic_DNA"/>
</dbReference>
<dbReference type="Gene3D" id="1.10.3230.30">
    <property type="entry name" value="Phage gp6-like head-tail connector protein"/>
    <property type="match status" value="1"/>
</dbReference>
<dbReference type="CDD" id="cd08054">
    <property type="entry name" value="gp6"/>
    <property type="match status" value="1"/>
</dbReference>
<evidence type="ECO:0000313" key="1">
    <source>
        <dbReference type="EMBL" id="AUQ94497.1"/>
    </source>
</evidence>
<reference evidence="1 2" key="2">
    <citation type="journal article" date="2017" name="Int. J. Syst. Evol. Microbiol.">
        <title>Adaptation of Surface-Associated Bacteria to the Open Ocean: A Genomically Distinct Subpopulation of Phaeobacter gallaeciensis Colonizes Pacific Mesozooplankton.</title>
        <authorList>
            <person name="Freese H.M."/>
            <person name="Methner A."/>
            <person name="Overmann J."/>
        </authorList>
    </citation>
    <scope>NUCLEOTIDE SEQUENCE [LARGE SCALE GENOMIC DNA]</scope>
    <source>
        <strain evidence="1 2">P66</strain>
    </source>
</reference>
<dbReference type="RefSeq" id="WP_102874265.1">
    <property type="nucleotide sequence ID" value="NZ_CP010599.1"/>
</dbReference>
<name>A0ABM6RDR8_9RHOB</name>
<sequence length="190" mass="20420">MMFRPIRTVAPAESPVTLDEVKEHAPVDFDADDDLLTGMRDAAVAHLDGFRGVLGRAMVAQTWKLHSANWARDIRLPVPDVLSVDLTYLDEGGVEQSVAAEHISVLPVVTGTLVSLADAFTFPALQEDNPAPIAVQFTCGFGAAVDVPANLKLAVKALAATWYENRTAQPGEALPMGVSALIQPYRWMAV</sequence>
<keyword evidence="2" id="KW-1185">Reference proteome</keyword>
<dbReference type="Proteomes" id="UP000236536">
    <property type="component" value="Chromosome"/>
</dbReference>
<dbReference type="NCBIfam" id="TIGR02215">
    <property type="entry name" value="phage_chp_gp8"/>
    <property type="match status" value="1"/>
</dbReference>
<protein>
    <recommendedName>
        <fullName evidence="3">Gene transfer agent protein</fullName>
    </recommendedName>
</protein>
<proteinExistence type="predicted"/>
<dbReference type="InterPro" id="IPR006450">
    <property type="entry name" value="Phage_HK97_gp6-like"/>
</dbReference>
<organism evidence="1 2">
    <name type="scientific">Phaeobacter inhibens</name>
    <dbReference type="NCBI Taxonomy" id="221822"/>
    <lineage>
        <taxon>Bacteria</taxon>
        <taxon>Pseudomonadati</taxon>
        <taxon>Pseudomonadota</taxon>
        <taxon>Alphaproteobacteria</taxon>
        <taxon>Rhodobacterales</taxon>
        <taxon>Roseobacteraceae</taxon>
        <taxon>Phaeobacter</taxon>
    </lineage>
</organism>
<reference evidence="1 2" key="1">
    <citation type="journal article" date="2017" name="Genome Biol. Evol.">
        <title>Trajectories and Drivers of Genome Evolution in Surface-Associated Marine Phaeobacter.</title>
        <authorList>
            <person name="Freese H.M."/>
            <person name="Sikorski J."/>
            <person name="Bunk B."/>
            <person name="Scheuner C."/>
            <person name="Meier-Kolthoff J.P."/>
            <person name="Sproer C."/>
            <person name="Gram L."/>
            <person name="Overmann J."/>
        </authorList>
    </citation>
    <scope>NUCLEOTIDE SEQUENCE [LARGE SCALE GENOMIC DNA]</scope>
    <source>
        <strain evidence="1 2">P66</strain>
    </source>
</reference>
<evidence type="ECO:0008006" key="3">
    <source>
        <dbReference type="Google" id="ProtNLM"/>
    </source>
</evidence>
<dbReference type="InterPro" id="IPR011738">
    <property type="entry name" value="Phage_CHP"/>
</dbReference>